<sequence length="73" mass="8120">MSQIVKGFVYTAVLGGVGWALLKVFTPTEDKMREKLGRVKDKTASECKQRTSDIMAALKKEAGIEDSDTKKKR</sequence>
<accession>A0ABD0KD76</accession>
<evidence type="ECO:0000256" key="1">
    <source>
        <dbReference type="SAM" id="Phobius"/>
    </source>
</evidence>
<dbReference type="EMBL" id="JACVVK020000201">
    <property type="protein sequence ID" value="KAK7484992.1"/>
    <property type="molecule type" value="Genomic_DNA"/>
</dbReference>
<comment type="caution">
    <text evidence="2">The sequence shown here is derived from an EMBL/GenBank/DDBJ whole genome shotgun (WGS) entry which is preliminary data.</text>
</comment>
<evidence type="ECO:0000313" key="2">
    <source>
        <dbReference type="EMBL" id="KAK7484992.1"/>
    </source>
</evidence>
<feature type="transmembrane region" description="Helical" evidence="1">
    <location>
        <begin position="7"/>
        <end position="25"/>
    </location>
</feature>
<keyword evidence="3" id="KW-1185">Reference proteome</keyword>
<keyword evidence="1" id="KW-0472">Membrane</keyword>
<protein>
    <recommendedName>
        <fullName evidence="4">YtxH domain-containing protein</fullName>
    </recommendedName>
</protein>
<gene>
    <name evidence="2" type="ORF">BaRGS_00023770</name>
</gene>
<organism evidence="2 3">
    <name type="scientific">Batillaria attramentaria</name>
    <dbReference type="NCBI Taxonomy" id="370345"/>
    <lineage>
        <taxon>Eukaryota</taxon>
        <taxon>Metazoa</taxon>
        <taxon>Spiralia</taxon>
        <taxon>Lophotrochozoa</taxon>
        <taxon>Mollusca</taxon>
        <taxon>Gastropoda</taxon>
        <taxon>Caenogastropoda</taxon>
        <taxon>Sorbeoconcha</taxon>
        <taxon>Cerithioidea</taxon>
        <taxon>Batillariidae</taxon>
        <taxon>Batillaria</taxon>
    </lineage>
</organism>
<evidence type="ECO:0000313" key="3">
    <source>
        <dbReference type="Proteomes" id="UP001519460"/>
    </source>
</evidence>
<reference evidence="2 3" key="1">
    <citation type="journal article" date="2023" name="Sci. Data">
        <title>Genome assembly of the Korean intertidal mud-creeper Batillaria attramentaria.</title>
        <authorList>
            <person name="Patra A.K."/>
            <person name="Ho P.T."/>
            <person name="Jun S."/>
            <person name="Lee S.J."/>
            <person name="Kim Y."/>
            <person name="Won Y.J."/>
        </authorList>
    </citation>
    <scope>NUCLEOTIDE SEQUENCE [LARGE SCALE GENOMIC DNA]</scope>
    <source>
        <strain evidence="2">Wonlab-2016</strain>
    </source>
</reference>
<proteinExistence type="predicted"/>
<keyword evidence="1" id="KW-0812">Transmembrane</keyword>
<evidence type="ECO:0008006" key="4">
    <source>
        <dbReference type="Google" id="ProtNLM"/>
    </source>
</evidence>
<name>A0ABD0KD76_9CAEN</name>
<dbReference type="AlphaFoldDB" id="A0ABD0KD76"/>
<keyword evidence="1" id="KW-1133">Transmembrane helix</keyword>
<dbReference type="Proteomes" id="UP001519460">
    <property type="component" value="Unassembled WGS sequence"/>
</dbReference>